<dbReference type="PROSITE" id="PS00027">
    <property type="entry name" value="HOMEOBOX_1"/>
    <property type="match status" value="1"/>
</dbReference>
<keyword evidence="4" id="KW-0805">Transcription regulation</keyword>
<dbReference type="GO" id="GO:0005634">
    <property type="term" value="C:nucleus"/>
    <property type="evidence" value="ECO:0007669"/>
    <property type="project" value="UniProtKB-SubCell"/>
</dbReference>
<dbReference type="Pfam" id="PF00046">
    <property type="entry name" value="Homeodomain"/>
    <property type="match status" value="1"/>
</dbReference>
<evidence type="ECO:0000256" key="11">
    <source>
        <dbReference type="SAM" id="MobiDB-lite"/>
    </source>
</evidence>
<dbReference type="PANTHER" id="PTHR46092">
    <property type="entry name" value="HOMEOBOX PROTEIN HOX-A11-RELATED"/>
    <property type="match status" value="1"/>
</dbReference>
<feature type="DNA-binding region" description="Homeobox" evidence="9">
    <location>
        <begin position="237"/>
        <end position="296"/>
    </location>
</feature>
<feature type="domain" description="Homeobox" evidence="12">
    <location>
        <begin position="235"/>
        <end position="295"/>
    </location>
</feature>
<dbReference type="Proteomes" id="UP001488805">
    <property type="component" value="Unassembled WGS sequence"/>
</dbReference>
<evidence type="ECO:0000256" key="6">
    <source>
        <dbReference type="ARBA" id="ARBA00023155"/>
    </source>
</evidence>
<evidence type="ECO:0000256" key="3">
    <source>
        <dbReference type="ARBA" id="ARBA00022473"/>
    </source>
</evidence>
<dbReference type="GO" id="GO:0000981">
    <property type="term" value="F:DNA-binding transcription factor activity, RNA polymerase II-specific"/>
    <property type="evidence" value="ECO:0007669"/>
    <property type="project" value="InterPro"/>
</dbReference>
<comment type="caution">
    <text evidence="13">The sequence shown here is derived from an EMBL/GenBank/DDBJ whole genome shotgun (WGS) entry which is preliminary data.</text>
</comment>
<organism evidence="13 14">
    <name type="scientific">Zoarces viviparus</name>
    <name type="common">Viviparous eelpout</name>
    <name type="synonym">Blennius viviparus</name>
    <dbReference type="NCBI Taxonomy" id="48416"/>
    <lineage>
        <taxon>Eukaryota</taxon>
        <taxon>Metazoa</taxon>
        <taxon>Chordata</taxon>
        <taxon>Craniata</taxon>
        <taxon>Vertebrata</taxon>
        <taxon>Euteleostomi</taxon>
        <taxon>Actinopterygii</taxon>
        <taxon>Neopterygii</taxon>
        <taxon>Teleostei</taxon>
        <taxon>Neoteleostei</taxon>
        <taxon>Acanthomorphata</taxon>
        <taxon>Eupercaria</taxon>
        <taxon>Perciformes</taxon>
        <taxon>Cottioidei</taxon>
        <taxon>Zoarcales</taxon>
        <taxon>Zoarcidae</taxon>
        <taxon>Zoarcinae</taxon>
        <taxon>Zoarces</taxon>
    </lineage>
</organism>
<name>A0AAW1G3F6_ZOAVI</name>
<evidence type="ECO:0000256" key="1">
    <source>
        <dbReference type="ARBA" id="ARBA00003263"/>
    </source>
</evidence>
<feature type="region of interest" description="Disordered" evidence="11">
    <location>
        <begin position="164"/>
        <end position="237"/>
    </location>
</feature>
<dbReference type="GO" id="GO:0000978">
    <property type="term" value="F:RNA polymerase II cis-regulatory region sequence-specific DNA binding"/>
    <property type="evidence" value="ECO:0007669"/>
    <property type="project" value="TreeGrafter"/>
</dbReference>
<feature type="compositionally biased region" description="Low complexity" evidence="11">
    <location>
        <begin position="220"/>
        <end position="232"/>
    </location>
</feature>
<evidence type="ECO:0000256" key="2">
    <source>
        <dbReference type="ARBA" id="ARBA00006317"/>
    </source>
</evidence>
<dbReference type="SUPFAM" id="SSF46689">
    <property type="entry name" value="Homeodomain-like"/>
    <property type="match status" value="1"/>
</dbReference>
<evidence type="ECO:0000313" key="13">
    <source>
        <dbReference type="EMBL" id="KAK9541223.1"/>
    </source>
</evidence>
<comment type="function">
    <text evidence="1">Sequence-specific transcription factor which is part of a developmental regulatory system that provides cells with specific positional identities on the anterior-posterior axis.</text>
</comment>
<evidence type="ECO:0000256" key="10">
    <source>
        <dbReference type="RuleBase" id="RU000682"/>
    </source>
</evidence>
<evidence type="ECO:0000256" key="9">
    <source>
        <dbReference type="PROSITE-ProRule" id="PRU00108"/>
    </source>
</evidence>
<evidence type="ECO:0000256" key="5">
    <source>
        <dbReference type="ARBA" id="ARBA00023125"/>
    </source>
</evidence>
<evidence type="ECO:0000256" key="8">
    <source>
        <dbReference type="ARBA" id="ARBA00023242"/>
    </source>
</evidence>
<dbReference type="SMART" id="SM00389">
    <property type="entry name" value="HOX"/>
    <property type="match status" value="1"/>
</dbReference>
<evidence type="ECO:0000256" key="4">
    <source>
        <dbReference type="ARBA" id="ARBA00023015"/>
    </source>
</evidence>
<evidence type="ECO:0000259" key="12">
    <source>
        <dbReference type="PROSITE" id="PS50071"/>
    </source>
</evidence>
<keyword evidence="14" id="KW-1185">Reference proteome</keyword>
<accession>A0AAW1G3F6</accession>
<keyword evidence="6 9" id="KW-0371">Homeobox</keyword>
<feature type="compositionally biased region" description="Polar residues" evidence="11">
    <location>
        <begin position="189"/>
        <end position="199"/>
    </location>
</feature>
<dbReference type="PRINTS" id="PR00024">
    <property type="entry name" value="HOMEOBOX"/>
</dbReference>
<sequence length="309" mass="34520">MYLPSCTYPSQSDFGSITSPFLTDSGAALLDQSTASARRLSDCRGCCHHEPRQQYPPPWKWTLHRAERPITSASPSCVRLPGDAVHHEYRGLRSSPETMLNPGQDFLYGGAVYGASGSRLHAPAFPGDPRGFPGGYAAFNPDSELLFPAGRTRVLPPVFDQFSEHAEERVDPTAKITPGSQRQKETNRAPRTSCHTGGSSKVRAGPESPRAGKEDEEDAPSSSGSGGDYSPAELPVRRKKRCPYSKQQIRELEREFLFNVYINKGRRVQLSSLLRLSERQVKIWFQNRRIKEKKLKSETLLYHAGYHLF</sequence>
<proteinExistence type="inferred from homology"/>
<dbReference type="AlphaFoldDB" id="A0AAW1G3F6"/>
<protein>
    <recommendedName>
        <fullName evidence="12">Homeobox domain-containing protein</fullName>
    </recommendedName>
</protein>
<evidence type="ECO:0000256" key="7">
    <source>
        <dbReference type="ARBA" id="ARBA00023163"/>
    </source>
</evidence>
<dbReference type="PROSITE" id="PS50071">
    <property type="entry name" value="HOMEOBOX_2"/>
    <property type="match status" value="1"/>
</dbReference>
<keyword evidence="7" id="KW-0804">Transcription</keyword>
<gene>
    <name evidence="13" type="ORF">VZT92_001284</name>
</gene>
<keyword evidence="8 9" id="KW-0539">Nucleus</keyword>
<keyword evidence="3" id="KW-0217">Developmental protein</keyword>
<dbReference type="Gene3D" id="1.10.10.60">
    <property type="entry name" value="Homeodomain-like"/>
    <property type="match status" value="1"/>
</dbReference>
<dbReference type="EMBL" id="JBCEZU010000002">
    <property type="protein sequence ID" value="KAK9541223.1"/>
    <property type="molecule type" value="Genomic_DNA"/>
</dbReference>
<comment type="subcellular location">
    <subcellularLocation>
        <location evidence="9 10">Nucleus</location>
    </subcellularLocation>
</comment>
<reference evidence="13 14" key="1">
    <citation type="journal article" date="2024" name="Genome Biol. Evol.">
        <title>Chromosome-level genome assembly of the viviparous eelpout Zoarces viviparus.</title>
        <authorList>
            <person name="Fuhrmann N."/>
            <person name="Brasseur M.V."/>
            <person name="Bakowski C.E."/>
            <person name="Podsiadlowski L."/>
            <person name="Prost S."/>
            <person name="Krehenwinkel H."/>
            <person name="Mayer C."/>
        </authorList>
    </citation>
    <scope>NUCLEOTIDE SEQUENCE [LARGE SCALE GENOMIC DNA]</scope>
    <source>
        <strain evidence="13">NO-MEL_2022_Ind0_liver</strain>
    </source>
</reference>
<dbReference type="CDD" id="cd00086">
    <property type="entry name" value="homeodomain"/>
    <property type="match status" value="1"/>
</dbReference>
<dbReference type="InterPro" id="IPR009057">
    <property type="entry name" value="Homeodomain-like_sf"/>
</dbReference>
<dbReference type="InterPro" id="IPR020479">
    <property type="entry name" value="HD_metazoa"/>
</dbReference>
<evidence type="ECO:0000313" key="14">
    <source>
        <dbReference type="Proteomes" id="UP001488805"/>
    </source>
</evidence>
<comment type="similarity">
    <text evidence="2">Belongs to the Abd-B homeobox family.</text>
</comment>
<dbReference type="InterPro" id="IPR017970">
    <property type="entry name" value="Homeobox_CS"/>
</dbReference>
<keyword evidence="5 9" id="KW-0238">DNA-binding</keyword>
<dbReference type="InterPro" id="IPR001356">
    <property type="entry name" value="HD"/>
</dbReference>